<dbReference type="OrthoDB" id="445083at2"/>
<reference evidence="2 3" key="1">
    <citation type="submission" date="2019-02" db="EMBL/GenBank/DDBJ databases">
        <title>Deep-cultivation of Planctomycetes and their phenomic and genomic characterization uncovers novel biology.</title>
        <authorList>
            <person name="Wiegand S."/>
            <person name="Jogler M."/>
            <person name="Boedeker C."/>
            <person name="Pinto D."/>
            <person name="Vollmers J."/>
            <person name="Rivas-Marin E."/>
            <person name="Kohn T."/>
            <person name="Peeters S.H."/>
            <person name="Heuer A."/>
            <person name="Rast P."/>
            <person name="Oberbeckmann S."/>
            <person name="Bunk B."/>
            <person name="Jeske O."/>
            <person name="Meyerdierks A."/>
            <person name="Storesund J.E."/>
            <person name="Kallscheuer N."/>
            <person name="Luecker S."/>
            <person name="Lage O.M."/>
            <person name="Pohl T."/>
            <person name="Merkel B.J."/>
            <person name="Hornburger P."/>
            <person name="Mueller R.-W."/>
            <person name="Bruemmer F."/>
            <person name="Labrenz M."/>
            <person name="Spormann A.M."/>
            <person name="Op den Camp H."/>
            <person name="Overmann J."/>
            <person name="Amann R."/>
            <person name="Jetten M.S.M."/>
            <person name="Mascher T."/>
            <person name="Medema M.H."/>
            <person name="Devos D.P."/>
            <person name="Kaster A.-K."/>
            <person name="Ovreas L."/>
            <person name="Rohde M."/>
            <person name="Galperin M.Y."/>
            <person name="Jogler C."/>
        </authorList>
    </citation>
    <scope>NUCLEOTIDE SEQUENCE [LARGE SCALE GENOMIC DNA]</scope>
    <source>
        <strain evidence="2 3">EC9</strain>
    </source>
</reference>
<dbReference type="PANTHER" id="PTHR33645:SF11">
    <property type="entry name" value="AMINOPEPTIDASE (DUF3754)"/>
    <property type="match status" value="1"/>
</dbReference>
<keyword evidence="3" id="KW-1185">Reference proteome</keyword>
<gene>
    <name evidence="2" type="ORF">EC9_45420</name>
</gene>
<dbReference type="RefSeq" id="WP_145348161.1">
    <property type="nucleotide sequence ID" value="NZ_CP036261.1"/>
</dbReference>
<dbReference type="Pfam" id="PF12576">
    <property type="entry name" value="DUF3754"/>
    <property type="match status" value="1"/>
</dbReference>
<keyword evidence="1" id="KW-0812">Transmembrane</keyword>
<name>A0A517M633_9BACT</name>
<accession>A0A517M633</accession>
<dbReference type="EMBL" id="CP036261">
    <property type="protein sequence ID" value="QDS90334.1"/>
    <property type="molecule type" value="Genomic_DNA"/>
</dbReference>
<organism evidence="2 3">
    <name type="scientific">Rosistilla ulvae</name>
    <dbReference type="NCBI Taxonomy" id="1930277"/>
    <lineage>
        <taxon>Bacteria</taxon>
        <taxon>Pseudomonadati</taxon>
        <taxon>Planctomycetota</taxon>
        <taxon>Planctomycetia</taxon>
        <taxon>Pirellulales</taxon>
        <taxon>Pirellulaceae</taxon>
        <taxon>Rosistilla</taxon>
    </lineage>
</organism>
<evidence type="ECO:0008006" key="4">
    <source>
        <dbReference type="Google" id="ProtNLM"/>
    </source>
</evidence>
<dbReference type="PANTHER" id="PTHR33645">
    <property type="entry name" value="AMINOPEPTIDASE (DUF3754)"/>
    <property type="match status" value="1"/>
</dbReference>
<proteinExistence type="predicted"/>
<sequence>MSLGSRKGVRLAQESLSGEYIAEDAPHWKAEPFIPITAAELKSVLLAHPLAAAQADHLHRVFESLTSILNHDYRNLHQQLETHYSVLDPDRDLKLLTEPTDAQCDASLRHMRGYLHDLLRAANFTQLDQQQIRGAIQTSSDWGVRLQINFDIFESIDVYARGDIVGMRTRRLWKSYWKMSEMEVPIYQRLVAVFKLKPDAKLVGAHAGGQYHRDRLHLSMFKNIPQADVDMLLPGSSIRFSWLDRTKIFAPTLGGIGVTVFKILRGAVVIAATGLAAVMGVAVLAIGIIGYAVRSIVSYFHTKDKYLLNMTRSLYYQKLDSNAGVIYRLLQEARQQDLLESIVVYFILATSDEPMSEAAMCKRVELLLKDLLAIEIRFDPYSAMKRLHRLGIVLDGGGDTVSVLSPETSVRQLDHYWDNLMSIDRATPSESGQ</sequence>
<dbReference type="InterPro" id="IPR022227">
    <property type="entry name" value="DUF3754"/>
</dbReference>
<evidence type="ECO:0000313" key="2">
    <source>
        <dbReference type="EMBL" id="QDS90334.1"/>
    </source>
</evidence>
<dbReference type="KEGG" id="ruv:EC9_45420"/>
<evidence type="ECO:0000313" key="3">
    <source>
        <dbReference type="Proteomes" id="UP000319557"/>
    </source>
</evidence>
<keyword evidence="1" id="KW-0472">Membrane</keyword>
<evidence type="ECO:0000256" key="1">
    <source>
        <dbReference type="SAM" id="Phobius"/>
    </source>
</evidence>
<feature type="transmembrane region" description="Helical" evidence="1">
    <location>
        <begin position="270"/>
        <end position="293"/>
    </location>
</feature>
<dbReference type="Proteomes" id="UP000319557">
    <property type="component" value="Chromosome"/>
</dbReference>
<protein>
    <recommendedName>
        <fullName evidence="4">DUF3754 domain-containing protein</fullName>
    </recommendedName>
</protein>
<dbReference type="AlphaFoldDB" id="A0A517M633"/>
<keyword evidence="1" id="KW-1133">Transmembrane helix</keyword>